<dbReference type="Proteomes" id="UP001165283">
    <property type="component" value="Unassembled WGS sequence"/>
</dbReference>
<evidence type="ECO:0000256" key="1">
    <source>
        <dbReference type="SAM" id="Phobius"/>
    </source>
</evidence>
<keyword evidence="4" id="KW-1185">Reference proteome</keyword>
<gene>
    <name evidence="3" type="ORF">KDL28_23445</name>
</gene>
<feature type="transmembrane region" description="Helical" evidence="1">
    <location>
        <begin position="12"/>
        <end position="38"/>
    </location>
</feature>
<dbReference type="RefSeq" id="WP_252441670.1">
    <property type="nucleotide sequence ID" value="NZ_JAGSOV010000049.1"/>
</dbReference>
<protein>
    <submittedName>
        <fullName evidence="3">PH domain-containing protein</fullName>
    </submittedName>
</protein>
<keyword evidence="1" id="KW-1133">Transmembrane helix</keyword>
<keyword evidence="1" id="KW-0812">Transmembrane</keyword>
<organism evidence="3 4">
    <name type="scientific">Pseudonocardia humida</name>
    <dbReference type="NCBI Taxonomy" id="2800819"/>
    <lineage>
        <taxon>Bacteria</taxon>
        <taxon>Bacillati</taxon>
        <taxon>Actinomycetota</taxon>
        <taxon>Actinomycetes</taxon>
        <taxon>Pseudonocardiales</taxon>
        <taxon>Pseudonocardiaceae</taxon>
        <taxon>Pseudonocardia</taxon>
    </lineage>
</organism>
<proteinExistence type="predicted"/>
<dbReference type="InterPro" id="IPR019692">
    <property type="entry name" value="CFP-6_PH"/>
</dbReference>
<accession>A0ABT1A4T7</accession>
<evidence type="ECO:0000313" key="4">
    <source>
        <dbReference type="Proteomes" id="UP001165283"/>
    </source>
</evidence>
<dbReference type="Pfam" id="PF10756">
    <property type="entry name" value="bPH_6"/>
    <property type="match status" value="1"/>
</dbReference>
<name>A0ABT1A4T7_9PSEU</name>
<keyword evidence="1" id="KW-0472">Membrane</keyword>
<reference evidence="3" key="1">
    <citation type="submission" date="2021-04" db="EMBL/GenBank/DDBJ databases">
        <title>Pseudonocardia sp. nov., isolated from sandy soil of mangrove forest.</title>
        <authorList>
            <person name="Zan Z."/>
            <person name="Huang R."/>
            <person name="Liu W."/>
        </authorList>
    </citation>
    <scope>NUCLEOTIDE SEQUENCE</scope>
    <source>
        <strain evidence="3">S2-4</strain>
    </source>
</reference>
<evidence type="ECO:0000313" key="3">
    <source>
        <dbReference type="EMBL" id="MCO1658021.1"/>
    </source>
</evidence>
<evidence type="ECO:0000259" key="2">
    <source>
        <dbReference type="Pfam" id="PF10756"/>
    </source>
</evidence>
<feature type="domain" description="Low molecular weight protein antigen 6 PH" evidence="2">
    <location>
        <begin position="67"/>
        <end position="148"/>
    </location>
</feature>
<feature type="transmembrane region" description="Helical" evidence="1">
    <location>
        <begin position="44"/>
        <end position="62"/>
    </location>
</feature>
<dbReference type="EMBL" id="JAGSOV010000049">
    <property type="protein sequence ID" value="MCO1658021.1"/>
    <property type="molecule type" value="Genomic_DNA"/>
</dbReference>
<sequence length="157" mass="16717">MDADTGPHEREWSPAVGLVVIGWAAAVAAVAWCVLLWASHADPAGRLIAGVAAVGLVVAALYGTRARPRLRVDVDGITVGGLLRARHYPWPLVGDLRVLTTRRLGLRGSLLEIDATTADGGERLLVFGRLDLDEDPQDVAPQVLALRPARGRPVQPD</sequence>
<comment type="caution">
    <text evidence="3">The sequence shown here is derived from an EMBL/GenBank/DDBJ whole genome shotgun (WGS) entry which is preliminary data.</text>
</comment>